<reference evidence="2" key="1">
    <citation type="journal article" date="2019" name="bioRxiv">
        <title>The Genome of the Zebra Mussel, Dreissena polymorpha: A Resource for Invasive Species Research.</title>
        <authorList>
            <person name="McCartney M.A."/>
            <person name="Auch B."/>
            <person name="Kono T."/>
            <person name="Mallez S."/>
            <person name="Zhang Y."/>
            <person name="Obille A."/>
            <person name="Becker A."/>
            <person name="Abrahante J.E."/>
            <person name="Garbe J."/>
            <person name="Badalamenti J.P."/>
            <person name="Herman A."/>
            <person name="Mangelson H."/>
            <person name="Liachko I."/>
            <person name="Sullivan S."/>
            <person name="Sone E.D."/>
            <person name="Koren S."/>
            <person name="Silverstein K.A.T."/>
            <person name="Beckman K.B."/>
            <person name="Gohl D.M."/>
        </authorList>
    </citation>
    <scope>NUCLEOTIDE SEQUENCE</scope>
    <source>
        <strain evidence="2">Duluth1</strain>
        <tissue evidence="2">Whole animal</tissue>
    </source>
</reference>
<dbReference type="EMBL" id="JAIWYP010000007">
    <property type="protein sequence ID" value="KAH3801308.1"/>
    <property type="molecule type" value="Genomic_DNA"/>
</dbReference>
<reference evidence="2" key="2">
    <citation type="submission" date="2020-11" db="EMBL/GenBank/DDBJ databases">
        <authorList>
            <person name="McCartney M.A."/>
            <person name="Auch B."/>
            <person name="Kono T."/>
            <person name="Mallez S."/>
            <person name="Becker A."/>
            <person name="Gohl D.M."/>
            <person name="Silverstein K.A.T."/>
            <person name="Koren S."/>
            <person name="Bechman K.B."/>
            <person name="Herman A."/>
            <person name="Abrahante J.E."/>
            <person name="Garbe J."/>
        </authorList>
    </citation>
    <scope>NUCLEOTIDE SEQUENCE</scope>
    <source>
        <strain evidence="2">Duluth1</strain>
        <tissue evidence="2">Whole animal</tissue>
    </source>
</reference>
<comment type="caution">
    <text evidence="2">The sequence shown here is derived from an EMBL/GenBank/DDBJ whole genome shotgun (WGS) entry which is preliminary data.</text>
</comment>
<proteinExistence type="predicted"/>
<accession>A0A9D4FM18</accession>
<name>A0A9D4FM18_DREPO</name>
<evidence type="ECO:0000313" key="3">
    <source>
        <dbReference type="Proteomes" id="UP000828390"/>
    </source>
</evidence>
<dbReference type="AlphaFoldDB" id="A0A9D4FM18"/>
<feature type="compositionally biased region" description="Basic and acidic residues" evidence="1">
    <location>
        <begin position="24"/>
        <end position="43"/>
    </location>
</feature>
<evidence type="ECO:0000256" key="1">
    <source>
        <dbReference type="SAM" id="MobiDB-lite"/>
    </source>
</evidence>
<sequence>MLTDGWTDIRRTKTGHKSSPEQSGELKKSSKMERQTERLKDEQSDCYIPPYRNVLLTCTGAVVGE</sequence>
<feature type="region of interest" description="Disordered" evidence="1">
    <location>
        <begin position="1"/>
        <end position="44"/>
    </location>
</feature>
<protein>
    <submittedName>
        <fullName evidence="2">Uncharacterized protein</fullName>
    </submittedName>
</protein>
<gene>
    <name evidence="2" type="ORF">DPMN_154956</name>
</gene>
<keyword evidence="3" id="KW-1185">Reference proteome</keyword>
<organism evidence="2 3">
    <name type="scientific">Dreissena polymorpha</name>
    <name type="common">Zebra mussel</name>
    <name type="synonym">Mytilus polymorpha</name>
    <dbReference type="NCBI Taxonomy" id="45954"/>
    <lineage>
        <taxon>Eukaryota</taxon>
        <taxon>Metazoa</taxon>
        <taxon>Spiralia</taxon>
        <taxon>Lophotrochozoa</taxon>
        <taxon>Mollusca</taxon>
        <taxon>Bivalvia</taxon>
        <taxon>Autobranchia</taxon>
        <taxon>Heteroconchia</taxon>
        <taxon>Euheterodonta</taxon>
        <taxon>Imparidentia</taxon>
        <taxon>Neoheterodontei</taxon>
        <taxon>Myida</taxon>
        <taxon>Dreissenoidea</taxon>
        <taxon>Dreissenidae</taxon>
        <taxon>Dreissena</taxon>
    </lineage>
</organism>
<dbReference type="Proteomes" id="UP000828390">
    <property type="component" value="Unassembled WGS sequence"/>
</dbReference>
<evidence type="ECO:0000313" key="2">
    <source>
        <dbReference type="EMBL" id="KAH3801308.1"/>
    </source>
</evidence>